<dbReference type="RefSeq" id="XP_040791371.1">
    <property type="nucleotide sequence ID" value="XM_040938707.1"/>
</dbReference>
<feature type="region of interest" description="Disordered" evidence="5">
    <location>
        <begin position="361"/>
        <end position="384"/>
    </location>
</feature>
<dbReference type="InterPro" id="IPR002110">
    <property type="entry name" value="Ankyrin_rpt"/>
</dbReference>
<reference evidence="6" key="1">
    <citation type="submission" date="2020-01" db="EMBL/GenBank/DDBJ databases">
        <authorList>
            <consortium name="DOE Joint Genome Institute"/>
            <person name="Haridas S."/>
            <person name="Albert R."/>
            <person name="Binder M."/>
            <person name="Bloem J."/>
            <person name="Labutti K."/>
            <person name="Salamov A."/>
            <person name="Andreopoulos B."/>
            <person name="Baker S.E."/>
            <person name="Barry K."/>
            <person name="Bills G."/>
            <person name="Bluhm B.H."/>
            <person name="Cannon C."/>
            <person name="Castanera R."/>
            <person name="Culley D.E."/>
            <person name="Daum C."/>
            <person name="Ezra D."/>
            <person name="Gonzalez J.B."/>
            <person name="Henrissat B."/>
            <person name="Kuo A."/>
            <person name="Liang C."/>
            <person name="Lipzen A."/>
            <person name="Lutzoni F."/>
            <person name="Magnuson J."/>
            <person name="Mondo S."/>
            <person name="Nolan M."/>
            <person name="Ohm R."/>
            <person name="Pangilinan J."/>
            <person name="Park H.-J."/>
            <person name="Ramirez L."/>
            <person name="Alfaro M."/>
            <person name="Sun H."/>
            <person name="Tritt A."/>
            <person name="Yoshinaga Y."/>
            <person name="Zwiers L.-H."/>
            <person name="Turgeon B.G."/>
            <person name="Goodwin S.B."/>
            <person name="Spatafora J.W."/>
            <person name="Crous P.W."/>
            <person name="Grigoriev I.V."/>
        </authorList>
    </citation>
    <scope>NUCLEOTIDE SEQUENCE</scope>
    <source>
        <strain evidence="6">CBS 394.84</strain>
    </source>
</reference>
<dbReference type="SUPFAM" id="SSF48403">
    <property type="entry name" value="Ankyrin repeat"/>
    <property type="match status" value="1"/>
</dbReference>
<dbReference type="Proteomes" id="UP000800039">
    <property type="component" value="Unassembled WGS sequence"/>
</dbReference>
<dbReference type="OrthoDB" id="191139at2759"/>
<keyword evidence="1" id="KW-0677">Repeat</keyword>
<keyword evidence="7" id="KW-1185">Reference proteome</keyword>
<dbReference type="Pfam" id="PF12796">
    <property type="entry name" value="Ank_2"/>
    <property type="match status" value="1"/>
</dbReference>
<dbReference type="PANTHER" id="PTHR24134:SF9">
    <property type="entry name" value="ANKYRIN REPEAT AND SOCS BOX PROTEIN 8"/>
    <property type="match status" value="1"/>
</dbReference>
<proteinExistence type="predicted"/>
<accession>A0A9P4GLY4</accession>
<evidence type="ECO:0000313" key="6">
    <source>
        <dbReference type="EMBL" id="KAF1848808.1"/>
    </source>
</evidence>
<gene>
    <name evidence="6" type="ORF">K460DRAFT_81148</name>
</gene>
<feature type="repeat" description="ANK" evidence="3">
    <location>
        <begin position="275"/>
        <end position="307"/>
    </location>
</feature>
<feature type="compositionally biased region" description="Low complexity" evidence="5">
    <location>
        <begin position="198"/>
        <end position="219"/>
    </location>
</feature>
<evidence type="ECO:0000256" key="1">
    <source>
        <dbReference type="ARBA" id="ARBA00022737"/>
    </source>
</evidence>
<dbReference type="Gene3D" id="1.25.40.20">
    <property type="entry name" value="Ankyrin repeat-containing domain"/>
    <property type="match status" value="1"/>
</dbReference>
<protein>
    <recommendedName>
        <fullName evidence="8">Ankyrin repeat protein</fullName>
    </recommendedName>
</protein>
<dbReference type="AlphaFoldDB" id="A0A9P4GLY4"/>
<dbReference type="EMBL" id="ML976615">
    <property type="protein sequence ID" value="KAF1848808.1"/>
    <property type="molecule type" value="Genomic_DNA"/>
</dbReference>
<keyword evidence="2 3" id="KW-0040">ANK repeat</keyword>
<comment type="caution">
    <text evidence="6">The sequence shown here is derived from an EMBL/GenBank/DDBJ whole genome shotgun (WGS) entry which is preliminary data.</text>
</comment>
<dbReference type="SMART" id="SM00248">
    <property type="entry name" value="ANK"/>
    <property type="match status" value="2"/>
</dbReference>
<evidence type="ECO:0000256" key="5">
    <source>
        <dbReference type="SAM" id="MobiDB-lite"/>
    </source>
</evidence>
<name>A0A9P4GLY4_9PLEO</name>
<evidence type="ECO:0000256" key="4">
    <source>
        <dbReference type="SAM" id="Coils"/>
    </source>
</evidence>
<dbReference type="PANTHER" id="PTHR24134">
    <property type="entry name" value="ANKYRIN REPEAT-CONTAINING PROTEIN DDB_G0279043"/>
    <property type="match status" value="1"/>
</dbReference>
<dbReference type="GeneID" id="63855964"/>
<organism evidence="6 7">
    <name type="scientific">Cucurbitaria berberidis CBS 394.84</name>
    <dbReference type="NCBI Taxonomy" id="1168544"/>
    <lineage>
        <taxon>Eukaryota</taxon>
        <taxon>Fungi</taxon>
        <taxon>Dikarya</taxon>
        <taxon>Ascomycota</taxon>
        <taxon>Pezizomycotina</taxon>
        <taxon>Dothideomycetes</taxon>
        <taxon>Pleosporomycetidae</taxon>
        <taxon>Pleosporales</taxon>
        <taxon>Pleosporineae</taxon>
        <taxon>Cucurbitariaceae</taxon>
        <taxon>Cucurbitaria</taxon>
    </lineage>
</organism>
<evidence type="ECO:0000313" key="7">
    <source>
        <dbReference type="Proteomes" id="UP000800039"/>
    </source>
</evidence>
<evidence type="ECO:0000256" key="3">
    <source>
        <dbReference type="PROSITE-ProRule" id="PRU00023"/>
    </source>
</evidence>
<feature type="coiled-coil region" evidence="4">
    <location>
        <begin position="75"/>
        <end position="134"/>
    </location>
</feature>
<evidence type="ECO:0000256" key="2">
    <source>
        <dbReference type="ARBA" id="ARBA00023043"/>
    </source>
</evidence>
<evidence type="ECO:0008006" key="8">
    <source>
        <dbReference type="Google" id="ProtNLM"/>
    </source>
</evidence>
<dbReference type="InterPro" id="IPR036770">
    <property type="entry name" value="Ankyrin_rpt-contain_sf"/>
</dbReference>
<feature type="region of interest" description="Disordered" evidence="5">
    <location>
        <begin position="191"/>
        <end position="233"/>
    </location>
</feature>
<dbReference type="PROSITE" id="PS50297">
    <property type="entry name" value="ANK_REP_REGION"/>
    <property type="match status" value="1"/>
</dbReference>
<sequence>MAEPVSSIITIATVSLAIIKETVTFIKEAQVIDQYIEKLLFNLYDLHKLIKEVESACRHARSREDDPSRFVREHLKRCRRRLEEVQATVKGLESRSTNTLLQRMVLKIRSDRSKKDIEDAIKDIERLMDQIHKSISCWTLHMTAVIDRRTSEALPMQQTTTVRSELEDMMQDSNIQPPSRTLSQAETLYEHELDPPTRRTSSSTSGTRLSVSSTTSRSRQASIPDPTPAKPNSDWVDFHFQIANCKGNDARHQDIRTILRQHAEGSALANSIDGVQRTPLHLAAQRGDIELARILLEFGADVNAKDSEPSTVLDLAVSHNRREFVALLLDNGVDETKLSPRNMKRFKEMKSVVNFSKNIPKSAPKRKMQGRRAGVIPLRSGSSF</sequence>
<keyword evidence="4" id="KW-0175">Coiled coil</keyword>
<dbReference type="PROSITE" id="PS50088">
    <property type="entry name" value="ANK_REPEAT"/>
    <property type="match status" value="1"/>
</dbReference>